<comment type="caution">
    <text evidence="3">The sequence shown here is derived from an EMBL/GenBank/DDBJ whole genome shotgun (WGS) entry which is preliminary data.</text>
</comment>
<keyword evidence="2" id="KW-0472">Membrane</keyword>
<evidence type="ECO:0000313" key="3">
    <source>
        <dbReference type="EMBL" id="MEK8031266.1"/>
    </source>
</evidence>
<sequence>MEGHLFGLIELLLVFGLVLGIAWWELRSLRRPPRPPAAGKPAGDAAGDKPPPDPPV</sequence>
<proteinExistence type="predicted"/>
<evidence type="ECO:0000256" key="1">
    <source>
        <dbReference type="SAM" id="MobiDB-lite"/>
    </source>
</evidence>
<dbReference type="EMBL" id="JBBUTG010000005">
    <property type="protein sequence ID" value="MEK8031266.1"/>
    <property type="molecule type" value="Genomic_DNA"/>
</dbReference>
<feature type="compositionally biased region" description="Basic and acidic residues" evidence="1">
    <location>
        <begin position="46"/>
        <end position="56"/>
    </location>
</feature>
<keyword evidence="2" id="KW-0812">Transmembrane</keyword>
<evidence type="ECO:0000256" key="2">
    <source>
        <dbReference type="SAM" id="Phobius"/>
    </source>
</evidence>
<reference evidence="3 4" key="1">
    <citation type="submission" date="2024-04" db="EMBL/GenBank/DDBJ databases">
        <title>Novel species of the genus Ideonella isolated from streams.</title>
        <authorList>
            <person name="Lu H."/>
        </authorList>
    </citation>
    <scope>NUCLEOTIDE SEQUENCE [LARGE SCALE GENOMIC DNA]</scope>
    <source>
        <strain evidence="3 4">DXS29W</strain>
    </source>
</reference>
<accession>A0ABU9BN34</accession>
<keyword evidence="2" id="KW-1133">Transmembrane helix</keyword>
<name>A0ABU9BN34_9BURK</name>
<evidence type="ECO:0000313" key="4">
    <source>
        <dbReference type="Proteomes" id="UP001371218"/>
    </source>
</evidence>
<keyword evidence="4" id="KW-1185">Reference proteome</keyword>
<feature type="transmembrane region" description="Helical" evidence="2">
    <location>
        <begin position="6"/>
        <end position="24"/>
    </location>
</feature>
<feature type="region of interest" description="Disordered" evidence="1">
    <location>
        <begin position="30"/>
        <end position="56"/>
    </location>
</feature>
<gene>
    <name evidence="3" type="ORF">AACH06_10600</name>
</gene>
<protein>
    <submittedName>
        <fullName evidence="3">Uncharacterized protein</fullName>
    </submittedName>
</protein>
<dbReference type="RefSeq" id="WP_341425643.1">
    <property type="nucleotide sequence ID" value="NZ_JBBUTG010000005.1"/>
</dbReference>
<organism evidence="3 4">
    <name type="scientific">Ideonella lacteola</name>
    <dbReference type="NCBI Taxonomy" id="2984193"/>
    <lineage>
        <taxon>Bacteria</taxon>
        <taxon>Pseudomonadati</taxon>
        <taxon>Pseudomonadota</taxon>
        <taxon>Betaproteobacteria</taxon>
        <taxon>Burkholderiales</taxon>
        <taxon>Sphaerotilaceae</taxon>
        <taxon>Ideonella</taxon>
    </lineage>
</organism>
<dbReference type="Proteomes" id="UP001371218">
    <property type="component" value="Unassembled WGS sequence"/>
</dbReference>